<evidence type="ECO:0000256" key="1">
    <source>
        <dbReference type="ARBA" id="ARBA00004555"/>
    </source>
</evidence>
<dbReference type="PRINTS" id="PR00328">
    <property type="entry name" value="SAR1GTPBP"/>
</dbReference>
<dbReference type="PROSITE" id="PS51417">
    <property type="entry name" value="ARF"/>
    <property type="match status" value="1"/>
</dbReference>
<keyword evidence="7" id="KW-0653">Protein transport</keyword>
<gene>
    <name evidence="13" type="ORF">V8G54_015524</name>
</gene>
<evidence type="ECO:0000313" key="14">
    <source>
        <dbReference type="Proteomes" id="UP001374535"/>
    </source>
</evidence>
<organism evidence="13 14">
    <name type="scientific">Vigna mungo</name>
    <name type="common">Black gram</name>
    <name type="synonym">Phaseolus mungo</name>
    <dbReference type="NCBI Taxonomy" id="3915"/>
    <lineage>
        <taxon>Eukaryota</taxon>
        <taxon>Viridiplantae</taxon>
        <taxon>Streptophyta</taxon>
        <taxon>Embryophyta</taxon>
        <taxon>Tracheophyta</taxon>
        <taxon>Spermatophyta</taxon>
        <taxon>Magnoliopsida</taxon>
        <taxon>eudicotyledons</taxon>
        <taxon>Gunneridae</taxon>
        <taxon>Pentapetalae</taxon>
        <taxon>rosids</taxon>
        <taxon>fabids</taxon>
        <taxon>Fabales</taxon>
        <taxon>Fabaceae</taxon>
        <taxon>Papilionoideae</taxon>
        <taxon>50 kb inversion clade</taxon>
        <taxon>NPAAA clade</taxon>
        <taxon>indigoferoid/millettioid clade</taxon>
        <taxon>Phaseoleae</taxon>
        <taxon>Vigna</taxon>
    </lineage>
</organism>
<dbReference type="SUPFAM" id="SSF52540">
    <property type="entry name" value="P-loop containing nucleoside triphosphate hydrolases"/>
    <property type="match status" value="1"/>
</dbReference>
<dbReference type="InterPro" id="IPR005225">
    <property type="entry name" value="Small_GTP-bd"/>
</dbReference>
<evidence type="ECO:0000256" key="6">
    <source>
        <dbReference type="ARBA" id="ARBA00022892"/>
    </source>
</evidence>
<keyword evidence="10" id="KW-0449">Lipoprotein</keyword>
<keyword evidence="8" id="KW-0333">Golgi apparatus</keyword>
<dbReference type="FunFam" id="3.40.50.300:FF:003500">
    <property type="entry name" value="ADP-ribosylation factor 1"/>
    <property type="match status" value="1"/>
</dbReference>
<dbReference type="GO" id="GO:0016004">
    <property type="term" value="F:phospholipase activator activity"/>
    <property type="evidence" value="ECO:0007669"/>
    <property type="project" value="UniProtKB-ARBA"/>
</dbReference>
<evidence type="ECO:0000256" key="9">
    <source>
        <dbReference type="ARBA" id="ARBA00023134"/>
    </source>
</evidence>
<dbReference type="GO" id="GO:0015031">
    <property type="term" value="P:protein transport"/>
    <property type="evidence" value="ECO:0007669"/>
    <property type="project" value="UniProtKB-KW"/>
</dbReference>
<feature type="binding site" evidence="11">
    <location>
        <position position="130"/>
    </location>
    <ligand>
        <name>GTP</name>
        <dbReference type="ChEBI" id="CHEBI:37565"/>
    </ligand>
</feature>
<protein>
    <recommendedName>
        <fullName evidence="15">ADP-ribosylation factor</fullName>
    </recommendedName>
</protein>
<dbReference type="GO" id="GO:0016192">
    <property type="term" value="P:vesicle-mediated transport"/>
    <property type="evidence" value="ECO:0007669"/>
    <property type="project" value="UniProtKB-KW"/>
</dbReference>
<reference evidence="13 14" key="1">
    <citation type="journal article" date="2023" name="Life. Sci Alliance">
        <title>Evolutionary insights into 3D genome organization and epigenetic landscape of Vigna mungo.</title>
        <authorList>
            <person name="Junaid A."/>
            <person name="Singh B."/>
            <person name="Bhatia S."/>
        </authorList>
    </citation>
    <scope>NUCLEOTIDE SEQUENCE [LARGE SCALE GENOMIC DNA]</scope>
    <source>
        <strain evidence="13">Urdbean</strain>
    </source>
</reference>
<dbReference type="Gene3D" id="3.40.50.300">
    <property type="entry name" value="P-loop containing nucleotide triphosphate hydrolases"/>
    <property type="match status" value="1"/>
</dbReference>
<evidence type="ECO:0000256" key="10">
    <source>
        <dbReference type="ARBA" id="ARBA00023288"/>
    </source>
</evidence>
<dbReference type="InterPro" id="IPR027417">
    <property type="entry name" value="P-loop_NTPase"/>
</dbReference>
<evidence type="ECO:0000256" key="12">
    <source>
        <dbReference type="RuleBase" id="RU003925"/>
    </source>
</evidence>
<dbReference type="Proteomes" id="UP001374535">
    <property type="component" value="Chromosome 5"/>
</dbReference>
<keyword evidence="6" id="KW-0931">ER-Golgi transport</keyword>
<dbReference type="SMART" id="SM00178">
    <property type="entry name" value="SAR"/>
    <property type="match status" value="1"/>
</dbReference>
<dbReference type="AlphaFoldDB" id="A0AAQ3NIN8"/>
<feature type="binding site" evidence="11">
    <location>
        <begin position="186"/>
        <end position="189"/>
    </location>
    <ligand>
        <name>GTP</name>
        <dbReference type="ChEBI" id="CHEBI:37565"/>
    </ligand>
</feature>
<dbReference type="Pfam" id="PF00025">
    <property type="entry name" value="Arf"/>
    <property type="match status" value="1"/>
</dbReference>
<evidence type="ECO:0000256" key="4">
    <source>
        <dbReference type="ARBA" id="ARBA00022707"/>
    </source>
</evidence>
<evidence type="ECO:0000256" key="2">
    <source>
        <dbReference type="ARBA" id="ARBA00010290"/>
    </source>
</evidence>
<evidence type="ECO:0000256" key="8">
    <source>
        <dbReference type="ARBA" id="ARBA00023034"/>
    </source>
</evidence>
<proteinExistence type="inferred from homology"/>
<keyword evidence="3" id="KW-0813">Transport</keyword>
<dbReference type="GO" id="GO:0005525">
    <property type="term" value="F:GTP binding"/>
    <property type="evidence" value="ECO:0007669"/>
    <property type="project" value="UniProtKB-KW"/>
</dbReference>
<sequence>MNEQSKNETVNAQNCVEKKVESVDYRSSAGQGQEMRKVDVVHQLHTTKNTSGGILAGAAAAVTSTLQSAKDAVVFSAKILVETEATMGLTVSRIMRLFYAKKEMRILMVGFNVETVEYKNVSFTVWDVGGQDKIRPLWRHYFQNTQGLIFVVDSNDRDRILEARDELHRMLSEDELRDATVLVFANKQDLPNALSVAEITDKLSLHSLRLRRWFIQPTCATSGLGLYEGLDWLSSHISNKTR</sequence>
<dbReference type="NCBIfam" id="TIGR00231">
    <property type="entry name" value="small_GTP"/>
    <property type="match status" value="1"/>
</dbReference>
<evidence type="ECO:0000256" key="11">
    <source>
        <dbReference type="PIRSR" id="PIRSR606689-1"/>
    </source>
</evidence>
<dbReference type="InterPro" id="IPR006689">
    <property type="entry name" value="Small_GTPase_ARF/SAR"/>
</dbReference>
<comment type="subcellular location">
    <subcellularLocation>
        <location evidence="1">Golgi apparatus</location>
    </subcellularLocation>
</comment>
<dbReference type="PANTHER" id="PTHR11711">
    <property type="entry name" value="ADP RIBOSYLATION FACTOR-RELATED"/>
    <property type="match status" value="1"/>
</dbReference>
<evidence type="ECO:0008006" key="15">
    <source>
        <dbReference type="Google" id="ProtNLM"/>
    </source>
</evidence>
<dbReference type="InterPro" id="IPR024156">
    <property type="entry name" value="Small_GTPase_ARF"/>
</dbReference>
<dbReference type="GO" id="GO:0003924">
    <property type="term" value="F:GTPase activity"/>
    <property type="evidence" value="ECO:0007669"/>
    <property type="project" value="InterPro"/>
</dbReference>
<keyword evidence="4" id="KW-0519">Myristate</keyword>
<dbReference type="GO" id="GO:0005794">
    <property type="term" value="C:Golgi apparatus"/>
    <property type="evidence" value="ECO:0007669"/>
    <property type="project" value="UniProtKB-SubCell"/>
</dbReference>
<keyword evidence="14" id="KW-1185">Reference proteome</keyword>
<keyword evidence="9 11" id="KW-0342">GTP-binding</keyword>
<evidence type="ECO:0000313" key="13">
    <source>
        <dbReference type="EMBL" id="WVZ10994.1"/>
    </source>
</evidence>
<evidence type="ECO:0000256" key="7">
    <source>
        <dbReference type="ARBA" id="ARBA00022927"/>
    </source>
</evidence>
<dbReference type="SMART" id="SM00177">
    <property type="entry name" value="ARF"/>
    <property type="match status" value="1"/>
</dbReference>
<keyword evidence="5 11" id="KW-0547">Nucleotide-binding</keyword>
<evidence type="ECO:0000256" key="5">
    <source>
        <dbReference type="ARBA" id="ARBA00022741"/>
    </source>
</evidence>
<dbReference type="EMBL" id="CP144696">
    <property type="protein sequence ID" value="WVZ10994.1"/>
    <property type="molecule type" value="Genomic_DNA"/>
</dbReference>
<comment type="similarity">
    <text evidence="2 12">Belongs to the small GTPase superfamily. Arf family.</text>
</comment>
<name>A0AAQ3NIN8_VIGMU</name>
<evidence type="ECO:0000256" key="3">
    <source>
        <dbReference type="ARBA" id="ARBA00022448"/>
    </source>
</evidence>
<accession>A0AAQ3NIN8</accession>